<evidence type="ECO:0000256" key="5">
    <source>
        <dbReference type="ARBA" id="ARBA00007623"/>
    </source>
</evidence>
<keyword evidence="12" id="KW-0677">Repeat</keyword>
<dbReference type="InterPro" id="IPR038765">
    <property type="entry name" value="Papain-like_cys_pep_sf"/>
</dbReference>
<evidence type="ECO:0000256" key="14">
    <source>
        <dbReference type="ARBA" id="ARBA00022807"/>
    </source>
</evidence>
<dbReference type="SMART" id="SM00230">
    <property type="entry name" value="CysPc"/>
    <property type="match status" value="1"/>
</dbReference>
<accession>A0A8D1FXV8</accession>
<dbReference type="Gene3D" id="1.10.238.10">
    <property type="entry name" value="EF-hand"/>
    <property type="match status" value="1"/>
</dbReference>
<comment type="similarity">
    <text evidence="5">Belongs to the peptidase C2 family.</text>
</comment>
<feature type="active site" evidence="21 22">
    <location>
        <position position="262"/>
    </location>
</feature>
<keyword evidence="9" id="KW-0963">Cytoplasm</keyword>
<comment type="catalytic activity">
    <reaction evidence="1">
        <text>Broad endopeptidase specificity.</text>
        <dbReference type="EC" id="3.4.22.53"/>
    </reaction>
</comment>
<dbReference type="InterPro" id="IPR022684">
    <property type="entry name" value="Calpain_cysteine_protease"/>
</dbReference>
<protein>
    <recommendedName>
        <fullName evidence="7">Calpain-2 catalytic subunit</fullName>
        <ecNumber evidence="6">3.4.22.53</ecNumber>
    </recommendedName>
    <alternativeName>
        <fullName evidence="18">Calcium-activated neutral proteinase 2</fullName>
    </alternativeName>
    <alternativeName>
        <fullName evidence="19">Calpain M-type</fullName>
    </alternativeName>
    <alternativeName>
        <fullName evidence="20">Calpain-2 large subunit</fullName>
    </alternativeName>
    <alternativeName>
        <fullName evidence="17">Millimolar-calpain</fullName>
    </alternativeName>
</protein>
<evidence type="ECO:0000256" key="17">
    <source>
        <dbReference type="ARBA" id="ARBA00030109"/>
    </source>
</evidence>
<comment type="cofactor">
    <cofactor evidence="2">
        <name>Ca(2+)</name>
        <dbReference type="ChEBI" id="CHEBI:29108"/>
    </cofactor>
</comment>
<keyword evidence="10 22" id="KW-0645">Protease</keyword>
<sequence length="684" mass="77583">MAGIAAKLAKDREAAEGLGSHERAVKYLNQDYAELRDQCLEAGALFQDPSFPALPSSLGFKELGPYSGKTRGIEWKRPTEICDNPQFIIGGATRTDICQGALGDCWLLAAIASLTLNEEVLARVVPLDQSFQENYAGIFRFQFWQYGEWVEVVVDDRLPTKDGELLFVHSAEGSEFWSALLEKAYAKINGCYEALSGGATTEGFEDFTGGIAEWYELRKAPPNLFKIIQKALQKGSLLGCSIDITSAADSEAVTFQKLVKGHAYSVTGAEEVESRGSLQKLIRIRNPWGEVEWTGQWNDNCPNWNTVDPEVRESLTRRHEDGEFWMSFSDFLRHYSRLEICNLTPDTLTSDSYKKWKLTKMDGNWRRGSTAGGCRNYPNTFWMNPQYLIKLEEEDEDQEDGESGCTFLVGLIQKHRRRQRKMGEDMHTIGFGIYEVPEELTGQTNIHLSKNFFLTHRARERSDTFINLREVLNRFKLPPGEYILVPSTFEPNKDGDFCIRVFSEKKADYQVVDDEIEADLEENDASEDDIDDGFRRLFAQLAGEDAEISAFELQTILRRVLAKRQDIKSDGFSIETCKIMVDMLDSDGSGKLGLKEFYILWTKIQKYQVRAQEGRMAGVAGLCAEPGSEAATLQDKWWRDLFKGRGLDPRWSSNLNESRQGWAHVNRKSKDWSSRRGSAVSEPN</sequence>
<evidence type="ECO:0000256" key="4">
    <source>
        <dbReference type="ARBA" id="ARBA00004496"/>
    </source>
</evidence>
<dbReference type="PROSITE" id="PS50203">
    <property type="entry name" value="CALPAIN_CAT"/>
    <property type="match status" value="1"/>
</dbReference>
<dbReference type="Ensembl" id="ENSSSCT00065036740.1">
    <property type="protein sequence ID" value="ENSSSCP00065015435.1"/>
    <property type="gene ID" value="ENSSSCG00065027276.1"/>
</dbReference>
<evidence type="ECO:0000256" key="18">
    <source>
        <dbReference type="ARBA" id="ARBA00031308"/>
    </source>
</evidence>
<keyword evidence="16" id="KW-0472">Membrane</keyword>
<dbReference type="InterPro" id="IPR018247">
    <property type="entry name" value="EF_Hand_1_Ca_BS"/>
</dbReference>
<evidence type="ECO:0000256" key="2">
    <source>
        <dbReference type="ARBA" id="ARBA00001913"/>
    </source>
</evidence>
<evidence type="ECO:0000256" key="19">
    <source>
        <dbReference type="ARBA" id="ARBA00032449"/>
    </source>
</evidence>
<dbReference type="PANTHER" id="PTHR10183">
    <property type="entry name" value="CALPAIN"/>
    <property type="match status" value="1"/>
</dbReference>
<dbReference type="PROSITE" id="PS00018">
    <property type="entry name" value="EF_HAND_1"/>
    <property type="match status" value="1"/>
</dbReference>
<evidence type="ECO:0000256" key="7">
    <source>
        <dbReference type="ARBA" id="ARBA00014052"/>
    </source>
</evidence>
<dbReference type="Proteomes" id="UP000694722">
    <property type="component" value="Unplaced"/>
</dbReference>
<dbReference type="EC" id="3.4.22.53" evidence="6"/>
<dbReference type="PRINTS" id="PR00704">
    <property type="entry name" value="CALPAIN"/>
</dbReference>
<dbReference type="SMART" id="SM00720">
    <property type="entry name" value="calpain_III"/>
    <property type="match status" value="1"/>
</dbReference>
<organism evidence="26 27">
    <name type="scientific">Sus scrofa</name>
    <name type="common">Pig</name>
    <dbReference type="NCBI Taxonomy" id="9823"/>
    <lineage>
        <taxon>Eukaryota</taxon>
        <taxon>Metazoa</taxon>
        <taxon>Chordata</taxon>
        <taxon>Craniata</taxon>
        <taxon>Vertebrata</taxon>
        <taxon>Euteleostomi</taxon>
        <taxon>Mammalia</taxon>
        <taxon>Eutheria</taxon>
        <taxon>Laurasiatheria</taxon>
        <taxon>Artiodactyla</taxon>
        <taxon>Suina</taxon>
        <taxon>Suidae</taxon>
        <taxon>Sus</taxon>
    </lineage>
</organism>
<evidence type="ECO:0000256" key="6">
    <source>
        <dbReference type="ARBA" id="ARBA00012481"/>
    </source>
</evidence>
<keyword evidence="11" id="KW-0479">Metal-binding</keyword>
<evidence type="ECO:0000256" key="15">
    <source>
        <dbReference type="ARBA" id="ARBA00022837"/>
    </source>
</evidence>
<dbReference type="PROSITE" id="PS50222">
    <property type="entry name" value="EF_HAND_2"/>
    <property type="match status" value="1"/>
</dbReference>
<evidence type="ECO:0000313" key="26">
    <source>
        <dbReference type="Ensembl" id="ENSSSCP00040042413.1"/>
    </source>
</evidence>
<dbReference type="SUPFAM" id="SSF54001">
    <property type="entry name" value="Cysteine proteinases"/>
    <property type="match status" value="1"/>
</dbReference>
<dbReference type="PANTHER" id="PTHR10183:SF268">
    <property type="entry name" value="CALPAIN-2 CATALYTIC SUBUNIT"/>
    <property type="match status" value="1"/>
</dbReference>
<dbReference type="GO" id="GO:0004198">
    <property type="term" value="F:calcium-dependent cysteine-type endopeptidase activity"/>
    <property type="evidence" value="ECO:0007669"/>
    <property type="project" value="UniProtKB-EC"/>
</dbReference>
<evidence type="ECO:0000256" key="10">
    <source>
        <dbReference type="ARBA" id="ARBA00022670"/>
    </source>
</evidence>
<dbReference type="GO" id="GO:0005886">
    <property type="term" value="C:plasma membrane"/>
    <property type="evidence" value="ECO:0007669"/>
    <property type="project" value="UniProtKB-SubCell"/>
</dbReference>
<dbReference type="InterPro" id="IPR002048">
    <property type="entry name" value="EF_hand_dom"/>
</dbReference>
<dbReference type="SUPFAM" id="SSF47473">
    <property type="entry name" value="EF-hand"/>
    <property type="match status" value="1"/>
</dbReference>
<dbReference type="FunFam" id="2.60.120.380:FF:000001">
    <property type="entry name" value="Calpain-1 catalytic subunit"/>
    <property type="match status" value="1"/>
</dbReference>
<dbReference type="Ensembl" id="ENSSSCT00040095670.1">
    <property type="protein sequence ID" value="ENSSSCP00040042413.1"/>
    <property type="gene ID" value="ENSSSCG00040069397.1"/>
</dbReference>
<evidence type="ECO:0000256" key="22">
    <source>
        <dbReference type="PROSITE-ProRule" id="PRU00239"/>
    </source>
</evidence>
<dbReference type="InterPro" id="IPR011992">
    <property type="entry name" value="EF-hand-dom_pair"/>
</dbReference>
<dbReference type="Pfam" id="PF00648">
    <property type="entry name" value="Peptidase_C2"/>
    <property type="match status" value="1"/>
</dbReference>
<dbReference type="Pfam" id="PF01067">
    <property type="entry name" value="Calpain_III"/>
    <property type="match status" value="1"/>
</dbReference>
<dbReference type="GO" id="GO:0005509">
    <property type="term" value="F:calcium ion binding"/>
    <property type="evidence" value="ECO:0007669"/>
    <property type="project" value="InterPro"/>
</dbReference>
<name>A0A8D1FXV8_PIG</name>
<evidence type="ECO:0000256" key="23">
    <source>
        <dbReference type="SAM" id="MobiDB-lite"/>
    </source>
</evidence>
<feature type="region of interest" description="Disordered" evidence="23">
    <location>
        <begin position="661"/>
        <end position="684"/>
    </location>
</feature>
<gene>
    <name evidence="26" type="primary">CAPN2</name>
</gene>
<keyword evidence="13 22" id="KW-0378">Hydrolase</keyword>
<feature type="domain" description="EF-hand" evidence="25">
    <location>
        <begin position="572"/>
        <end position="607"/>
    </location>
</feature>
<dbReference type="InterPro" id="IPR036213">
    <property type="entry name" value="Calpain_III_sf"/>
</dbReference>
<reference evidence="26" key="1">
    <citation type="submission" date="2025-05" db="UniProtKB">
        <authorList>
            <consortium name="Ensembl"/>
        </authorList>
    </citation>
    <scope>IDENTIFICATION</scope>
</reference>
<evidence type="ECO:0000256" key="21">
    <source>
        <dbReference type="PIRSR" id="PIRSR622684-1"/>
    </source>
</evidence>
<dbReference type="SUPFAM" id="SSF49758">
    <property type="entry name" value="Calpain large subunit, middle domain (domain III)"/>
    <property type="match status" value="1"/>
</dbReference>
<dbReference type="InterPro" id="IPR022683">
    <property type="entry name" value="Calpain_III"/>
</dbReference>
<evidence type="ECO:0000256" key="8">
    <source>
        <dbReference type="ARBA" id="ARBA00022475"/>
    </source>
</evidence>
<dbReference type="InterPro" id="IPR001300">
    <property type="entry name" value="Peptidase_C2_calpain_cat"/>
</dbReference>
<dbReference type="GO" id="GO:0005737">
    <property type="term" value="C:cytoplasm"/>
    <property type="evidence" value="ECO:0007669"/>
    <property type="project" value="UniProtKB-SubCell"/>
</dbReference>
<feature type="active site" evidence="21 22">
    <location>
        <position position="286"/>
    </location>
</feature>
<evidence type="ECO:0000256" key="12">
    <source>
        <dbReference type="ARBA" id="ARBA00022737"/>
    </source>
</evidence>
<evidence type="ECO:0000256" key="13">
    <source>
        <dbReference type="ARBA" id="ARBA00022801"/>
    </source>
</evidence>
<evidence type="ECO:0000259" key="24">
    <source>
        <dbReference type="PROSITE" id="PS50203"/>
    </source>
</evidence>
<dbReference type="InterPro" id="IPR033883">
    <property type="entry name" value="C2_III"/>
</dbReference>
<dbReference type="AlphaFoldDB" id="A0A8D1FXV8"/>
<evidence type="ECO:0000256" key="11">
    <source>
        <dbReference type="ARBA" id="ARBA00022723"/>
    </source>
</evidence>
<comment type="subcellular location">
    <subcellularLocation>
        <location evidence="3">Cell membrane</location>
    </subcellularLocation>
    <subcellularLocation>
        <location evidence="4">Cytoplasm</location>
    </subcellularLocation>
</comment>
<dbReference type="FunFam" id="3.90.70.10:FF:000001">
    <property type="entry name" value="Calpain-1 catalytic subunit"/>
    <property type="match status" value="1"/>
</dbReference>
<feature type="active site" evidence="21 22">
    <location>
        <position position="105"/>
    </location>
</feature>
<dbReference type="InterPro" id="IPR022682">
    <property type="entry name" value="Calpain_domain_III"/>
</dbReference>
<dbReference type="PROSITE" id="PS00139">
    <property type="entry name" value="THIOL_PROTEASE_CYS"/>
    <property type="match status" value="1"/>
</dbReference>
<evidence type="ECO:0000256" key="3">
    <source>
        <dbReference type="ARBA" id="ARBA00004236"/>
    </source>
</evidence>
<keyword evidence="15" id="KW-0106">Calcium</keyword>
<evidence type="ECO:0000256" key="1">
    <source>
        <dbReference type="ARBA" id="ARBA00001223"/>
    </source>
</evidence>
<dbReference type="Gene3D" id="2.60.120.380">
    <property type="match status" value="1"/>
</dbReference>
<dbReference type="Proteomes" id="UP000694725">
    <property type="component" value="Unplaced"/>
</dbReference>
<proteinExistence type="inferred from homology"/>
<dbReference type="GO" id="GO:0006508">
    <property type="term" value="P:proteolysis"/>
    <property type="evidence" value="ECO:0007669"/>
    <property type="project" value="UniProtKB-KW"/>
</dbReference>
<keyword evidence="8" id="KW-1003">Cell membrane</keyword>
<evidence type="ECO:0000313" key="27">
    <source>
        <dbReference type="Proteomes" id="UP000694722"/>
    </source>
</evidence>
<feature type="domain" description="Calpain catalytic" evidence="24">
    <location>
        <begin position="45"/>
        <end position="344"/>
    </location>
</feature>
<evidence type="ECO:0000256" key="16">
    <source>
        <dbReference type="ARBA" id="ARBA00023136"/>
    </source>
</evidence>
<dbReference type="Gene3D" id="3.90.70.10">
    <property type="entry name" value="Cysteine proteinases"/>
    <property type="match status" value="1"/>
</dbReference>
<evidence type="ECO:0000259" key="25">
    <source>
        <dbReference type="PROSITE" id="PS50222"/>
    </source>
</evidence>
<evidence type="ECO:0000256" key="20">
    <source>
        <dbReference type="ARBA" id="ARBA00032544"/>
    </source>
</evidence>
<dbReference type="CDD" id="cd00044">
    <property type="entry name" value="CysPc"/>
    <property type="match status" value="1"/>
</dbReference>
<dbReference type="CDD" id="cd00214">
    <property type="entry name" value="Calpain_III"/>
    <property type="match status" value="1"/>
</dbReference>
<keyword evidence="14 22" id="KW-0788">Thiol protease</keyword>
<dbReference type="InterPro" id="IPR000169">
    <property type="entry name" value="Pept_cys_AS"/>
</dbReference>
<evidence type="ECO:0000256" key="9">
    <source>
        <dbReference type="ARBA" id="ARBA00022490"/>
    </source>
</evidence>